<proteinExistence type="predicted"/>
<reference evidence="4" key="1">
    <citation type="journal article" date="2014" name="Int. J. Syst. Evol. Microbiol.">
        <title>Complete genome sequence of Corynebacterium casei LMG S-19264T (=DSM 44701T), isolated from a smear-ripened cheese.</title>
        <authorList>
            <consortium name="US DOE Joint Genome Institute (JGI-PGF)"/>
            <person name="Walter F."/>
            <person name="Albersmeier A."/>
            <person name="Kalinowski J."/>
            <person name="Ruckert C."/>
        </authorList>
    </citation>
    <scope>NUCLEOTIDE SEQUENCE</scope>
    <source>
        <strain evidence="4">CGMCC 1.15725</strain>
    </source>
</reference>
<feature type="region of interest" description="Disordered" evidence="2">
    <location>
        <begin position="209"/>
        <end position="233"/>
    </location>
</feature>
<evidence type="ECO:0000256" key="2">
    <source>
        <dbReference type="SAM" id="MobiDB-lite"/>
    </source>
</evidence>
<feature type="coiled-coil region" evidence="1">
    <location>
        <begin position="147"/>
        <end position="174"/>
    </location>
</feature>
<keyword evidence="3" id="KW-1133">Transmembrane helix</keyword>
<keyword evidence="3" id="KW-0812">Transmembrane</keyword>
<feature type="region of interest" description="Disordered" evidence="2">
    <location>
        <begin position="52"/>
        <end position="121"/>
    </location>
</feature>
<dbReference type="EMBL" id="BMJQ01000026">
    <property type="protein sequence ID" value="GGF47755.1"/>
    <property type="molecule type" value="Genomic_DNA"/>
</dbReference>
<dbReference type="Pfam" id="PF13103">
    <property type="entry name" value="TonB_2"/>
    <property type="match status" value="1"/>
</dbReference>
<dbReference type="SUPFAM" id="SSF74653">
    <property type="entry name" value="TolA/TonB C-terminal domain"/>
    <property type="match status" value="1"/>
</dbReference>
<dbReference type="AlphaFoldDB" id="A0A8J3E5I5"/>
<evidence type="ECO:0000256" key="1">
    <source>
        <dbReference type="SAM" id="Coils"/>
    </source>
</evidence>
<comment type="caution">
    <text evidence="4">The sequence shown here is derived from an EMBL/GenBank/DDBJ whole genome shotgun (WGS) entry which is preliminary data.</text>
</comment>
<reference evidence="4" key="2">
    <citation type="submission" date="2020-09" db="EMBL/GenBank/DDBJ databases">
        <authorList>
            <person name="Sun Q."/>
            <person name="Zhou Y."/>
        </authorList>
    </citation>
    <scope>NUCLEOTIDE SEQUENCE</scope>
    <source>
        <strain evidence="4">CGMCC 1.15725</strain>
    </source>
</reference>
<gene>
    <name evidence="4" type="ORF">GCM10011611_62700</name>
</gene>
<evidence type="ECO:0008006" key="6">
    <source>
        <dbReference type="Google" id="ProtNLM"/>
    </source>
</evidence>
<dbReference type="RefSeq" id="WP_229744102.1">
    <property type="nucleotide sequence ID" value="NZ_BMJQ01000026.1"/>
</dbReference>
<sequence length="233" mass="25061">MDQREQQGFLRRHGAAIGAGTAALLVVVLAVVFLRTGDDAPVRRVQELQIVNVVPPPPPPPPPPPQEVPQPKMIEQPTIKEPEPKPEKPIERPKEAPPKAAEAPPTGPLGLDAKADGPGDAFNLAGNPGGNGLLDGGGGGSRWGWYASMVQSQIEDALRENKKTRNARLRIELRVWADDTGRIERVQLVSSSGDAALDDTVSREVLPGLKLREPPPKDMPMPIVMRATARRPS</sequence>
<feature type="compositionally biased region" description="Basic and acidic residues" evidence="2">
    <location>
        <begin position="78"/>
        <end position="97"/>
    </location>
</feature>
<keyword evidence="3" id="KW-0472">Membrane</keyword>
<keyword evidence="1" id="KW-0175">Coiled coil</keyword>
<dbReference type="Proteomes" id="UP000646365">
    <property type="component" value="Unassembled WGS sequence"/>
</dbReference>
<organism evidence="4 5">
    <name type="scientific">Aliidongia dinghuensis</name>
    <dbReference type="NCBI Taxonomy" id="1867774"/>
    <lineage>
        <taxon>Bacteria</taxon>
        <taxon>Pseudomonadati</taxon>
        <taxon>Pseudomonadota</taxon>
        <taxon>Alphaproteobacteria</taxon>
        <taxon>Rhodospirillales</taxon>
        <taxon>Dongiaceae</taxon>
        <taxon>Aliidongia</taxon>
    </lineage>
</organism>
<evidence type="ECO:0000313" key="4">
    <source>
        <dbReference type="EMBL" id="GGF47755.1"/>
    </source>
</evidence>
<evidence type="ECO:0000313" key="5">
    <source>
        <dbReference type="Proteomes" id="UP000646365"/>
    </source>
</evidence>
<protein>
    <recommendedName>
        <fullName evidence="6">Energy transducer TonB</fullName>
    </recommendedName>
</protein>
<feature type="transmembrane region" description="Helical" evidence="3">
    <location>
        <begin position="15"/>
        <end position="34"/>
    </location>
</feature>
<feature type="compositionally biased region" description="Pro residues" evidence="2">
    <location>
        <begin position="54"/>
        <end position="68"/>
    </location>
</feature>
<dbReference type="Gene3D" id="3.30.1150.10">
    <property type="match status" value="1"/>
</dbReference>
<accession>A0A8J3E5I5</accession>
<keyword evidence="5" id="KW-1185">Reference proteome</keyword>
<name>A0A8J3E5I5_9PROT</name>
<evidence type="ECO:0000256" key="3">
    <source>
        <dbReference type="SAM" id="Phobius"/>
    </source>
</evidence>